<proteinExistence type="predicted"/>
<organism evidence="1 2">
    <name type="scientific">Plakobranchus ocellatus</name>
    <dbReference type="NCBI Taxonomy" id="259542"/>
    <lineage>
        <taxon>Eukaryota</taxon>
        <taxon>Metazoa</taxon>
        <taxon>Spiralia</taxon>
        <taxon>Lophotrochozoa</taxon>
        <taxon>Mollusca</taxon>
        <taxon>Gastropoda</taxon>
        <taxon>Heterobranchia</taxon>
        <taxon>Euthyneura</taxon>
        <taxon>Panpulmonata</taxon>
        <taxon>Sacoglossa</taxon>
        <taxon>Placobranchoidea</taxon>
        <taxon>Plakobranchidae</taxon>
        <taxon>Plakobranchus</taxon>
    </lineage>
</organism>
<protein>
    <submittedName>
        <fullName evidence="1">Uncharacterized protein</fullName>
    </submittedName>
</protein>
<comment type="caution">
    <text evidence="1">The sequence shown here is derived from an EMBL/GenBank/DDBJ whole genome shotgun (WGS) entry which is preliminary data.</text>
</comment>
<keyword evidence="2" id="KW-1185">Reference proteome</keyword>
<reference evidence="1 2" key="1">
    <citation type="journal article" date="2021" name="Elife">
        <title>Chloroplast acquisition without the gene transfer in kleptoplastic sea slugs, Plakobranchus ocellatus.</title>
        <authorList>
            <person name="Maeda T."/>
            <person name="Takahashi S."/>
            <person name="Yoshida T."/>
            <person name="Shimamura S."/>
            <person name="Takaki Y."/>
            <person name="Nagai Y."/>
            <person name="Toyoda A."/>
            <person name="Suzuki Y."/>
            <person name="Arimoto A."/>
            <person name="Ishii H."/>
            <person name="Satoh N."/>
            <person name="Nishiyama T."/>
            <person name="Hasebe M."/>
            <person name="Maruyama T."/>
            <person name="Minagawa J."/>
            <person name="Obokata J."/>
            <person name="Shigenobu S."/>
        </authorList>
    </citation>
    <scope>NUCLEOTIDE SEQUENCE [LARGE SCALE GENOMIC DNA]</scope>
</reference>
<dbReference type="EMBL" id="BLXT01005858">
    <property type="protein sequence ID" value="GFO26780.1"/>
    <property type="molecule type" value="Genomic_DNA"/>
</dbReference>
<dbReference type="AlphaFoldDB" id="A0AAV4C542"/>
<evidence type="ECO:0000313" key="1">
    <source>
        <dbReference type="EMBL" id="GFO26780.1"/>
    </source>
</evidence>
<name>A0AAV4C542_9GAST</name>
<sequence length="150" mass="16971">MRETFFLSFIQLGVSFQEFIFLVGVEEGSVILTFMISEQYADQVKNLFENHKDSFGQFGVDGIFVVDPPTVDDDLQNQITTQLGELKVTTNDRLNQVTSQLGQLKMTADDQQSQMTTQLGELKETTNDRLNQVSSQLGQLKKTFGEYVKT</sequence>
<evidence type="ECO:0000313" key="2">
    <source>
        <dbReference type="Proteomes" id="UP000735302"/>
    </source>
</evidence>
<dbReference type="Proteomes" id="UP000735302">
    <property type="component" value="Unassembled WGS sequence"/>
</dbReference>
<gene>
    <name evidence="1" type="ORF">PoB_005328500</name>
</gene>
<accession>A0AAV4C542</accession>